<feature type="compositionally biased region" description="Low complexity" evidence="1">
    <location>
        <begin position="553"/>
        <end position="567"/>
    </location>
</feature>
<comment type="caution">
    <text evidence="2">The sequence shown here is derived from an EMBL/GenBank/DDBJ whole genome shotgun (WGS) entry which is preliminary data.</text>
</comment>
<keyword evidence="3" id="KW-1185">Reference proteome</keyword>
<protein>
    <submittedName>
        <fullName evidence="2">Uncharacterized protein</fullName>
    </submittedName>
</protein>
<evidence type="ECO:0000313" key="2">
    <source>
        <dbReference type="EMBL" id="KAK5939691.1"/>
    </source>
</evidence>
<dbReference type="RefSeq" id="XP_064727781.1">
    <property type="nucleotide sequence ID" value="XM_064876474.1"/>
</dbReference>
<dbReference type="EMBL" id="JAVHJV010000010">
    <property type="protein sequence ID" value="KAK5939691.1"/>
    <property type="molecule type" value="Genomic_DNA"/>
</dbReference>
<sequence length="567" mass="64156">MDSNTEPIDDQYTHVMSMKEDVAAELEDFILFARLGIVDAALEIVDHVLWPHLNVFAVTAEVAGFLIQYELWDRFRALQKELEHREQRFNDAHENEFLQIRTLIEQVDIKQFSLRTFGFLPDNLEESLHYVSYSSPAQLQTIEILSWVAARDFEVQDWPFISFVQRHLHGLTRGNLWWEASRIFAIACTQAQKISGSQYSSVRTLYERLTTSIENSGLLVTISSIRYDADRVVEGFLAMLETKAAFAELSLRLLQQENLHTQLGSLQSEVREILRVLFKCVWPRAATPRGHYYRSCEKWEATLQALHEREILTSLSRSGNRGIRSSDGRLRVSLRTNPYVPAAMASTSAADAPSTSSLTTPPSPGARVDSRPADVARMVNANTASDQCQSVSKQPGSVQRGIDTQASVTLTEASLDEQRKQNQSWILQQDQALREKYEKPKQFPNAESARLAEKRLQASQDRTEEILDLVRFSKTLELKAPFSNDRLAETKRLQASLDRTAEIDAPVRFSKTFKLKAPNPDDLGGLLNKDPDNQESIMTRAQKDSEGLPVQPSTATKSTSSSKYAFR</sequence>
<name>A0ABR0RGE4_9EURO</name>
<organism evidence="2 3">
    <name type="scientific">Knufia obscura</name>
    <dbReference type="NCBI Taxonomy" id="1635080"/>
    <lineage>
        <taxon>Eukaryota</taxon>
        <taxon>Fungi</taxon>
        <taxon>Dikarya</taxon>
        <taxon>Ascomycota</taxon>
        <taxon>Pezizomycotina</taxon>
        <taxon>Eurotiomycetes</taxon>
        <taxon>Chaetothyriomycetidae</taxon>
        <taxon>Chaetothyriales</taxon>
        <taxon>Trichomeriaceae</taxon>
        <taxon>Knufia</taxon>
    </lineage>
</organism>
<gene>
    <name evidence="2" type="ORF">PMZ80_008071</name>
</gene>
<feature type="region of interest" description="Disordered" evidence="1">
    <location>
        <begin position="345"/>
        <end position="370"/>
    </location>
</feature>
<reference evidence="2 3" key="1">
    <citation type="journal article" date="2023" name="Res Sq">
        <title>Genomic and morphological characterization of Knufia obscura isolated from the Mars 2020 spacecraft assembly facility.</title>
        <authorList>
            <person name="Chander A.M."/>
            <person name="Teixeira M.M."/>
            <person name="Singh N.K."/>
            <person name="Williams M.P."/>
            <person name="Parker C.W."/>
            <person name="Leo P."/>
            <person name="Stajich J.E."/>
            <person name="Torok T."/>
            <person name="Tighe S."/>
            <person name="Mason C.E."/>
            <person name="Venkateswaran K."/>
        </authorList>
    </citation>
    <scope>NUCLEOTIDE SEQUENCE [LARGE SCALE GENOMIC DNA]</scope>
    <source>
        <strain evidence="2 3">CCFEE 5817</strain>
    </source>
</reference>
<evidence type="ECO:0000256" key="1">
    <source>
        <dbReference type="SAM" id="MobiDB-lite"/>
    </source>
</evidence>
<proteinExistence type="predicted"/>
<feature type="compositionally biased region" description="Low complexity" evidence="1">
    <location>
        <begin position="345"/>
        <end position="360"/>
    </location>
</feature>
<feature type="region of interest" description="Disordered" evidence="1">
    <location>
        <begin position="514"/>
        <end position="567"/>
    </location>
</feature>
<evidence type="ECO:0000313" key="3">
    <source>
        <dbReference type="Proteomes" id="UP001334248"/>
    </source>
</evidence>
<dbReference type="Proteomes" id="UP001334248">
    <property type="component" value="Unassembled WGS sequence"/>
</dbReference>
<accession>A0ABR0RGE4</accession>
<dbReference type="GeneID" id="90001520"/>